<dbReference type="Pfam" id="PF13584">
    <property type="entry name" value="BatD"/>
    <property type="match status" value="2"/>
</dbReference>
<evidence type="ECO:0000256" key="1">
    <source>
        <dbReference type="SAM" id="Phobius"/>
    </source>
</evidence>
<evidence type="ECO:0000256" key="2">
    <source>
        <dbReference type="SAM" id="SignalP"/>
    </source>
</evidence>
<dbReference type="PANTHER" id="PTHR40940:SF2">
    <property type="entry name" value="BATD"/>
    <property type="match status" value="1"/>
</dbReference>
<keyword evidence="2" id="KW-0732">Signal</keyword>
<proteinExistence type="predicted"/>
<sequence length="578" mass="64356">MRKKSFNLLFAYLTCLVVFCCVENSHAQDPVFAAAVASDKVAQNTVFDITFELRNAQGGNFQPPTFENFKVVAGPSTSSSTMIMNGQMSQSISWSYSLLAVQVGKFTIGSAKVAAGRKQLSTRPLTIEVVKSKTNSGSGITATGKENVLLVASLDTTSYYPGQQIILQYKLLFNQNVQSVNVLSEDDYADFFIQNFGNFNRQSTMENVNGVHYTSRVIKAIALFAHQSGTYTIDPMIMDVGLEAPFPEQRGFFSMRSMDVTKASSAPLTVHILPLPPGAPSAFSGAVGHYSVKGSPGQTDITTDDAFTISVEIKGDGDGKRWDPPTPVADGDFEIYDPRIIEDKMTDDQDHITHHRTIEYQMIPREPGHYKVVVPLIYFNPRTLKYETASTDTVRLNVTQGANSGKKTTITAAPEIPNQLRKIRNITTDDRFWMSIPHLFLFGLILSGSFWGMFVSFKRKREDAIPEDEKIRIAAVRNARLQIDALQMSSSNFSDKEFFERATELFYKFLSDKLSIPPSELDQGKLQFYLDKSGVADLVKTRVSVFFEQCLSVRYGAIPGGKSREQMLMEIRSFVDVL</sequence>
<dbReference type="EMBL" id="JADKGY010000031">
    <property type="protein sequence ID" value="MBK9984777.1"/>
    <property type="molecule type" value="Genomic_DNA"/>
</dbReference>
<dbReference type="AlphaFoldDB" id="A0A9D7XVK3"/>
<feature type="chain" id="PRO_5039445400" evidence="2">
    <location>
        <begin position="28"/>
        <end position="578"/>
    </location>
</feature>
<comment type="caution">
    <text evidence="3">The sequence shown here is derived from an EMBL/GenBank/DDBJ whole genome shotgun (WGS) entry which is preliminary data.</text>
</comment>
<accession>A0A9D7XVK3</accession>
<name>A0A9D7XVK3_9BACT</name>
<dbReference type="PANTHER" id="PTHR40940">
    <property type="entry name" value="PROTEIN BATD-RELATED"/>
    <property type="match status" value="1"/>
</dbReference>
<organism evidence="3 4">
    <name type="scientific">Candidatus Opimibacter skivensis</name>
    <dbReference type="NCBI Taxonomy" id="2982028"/>
    <lineage>
        <taxon>Bacteria</taxon>
        <taxon>Pseudomonadati</taxon>
        <taxon>Bacteroidota</taxon>
        <taxon>Saprospiria</taxon>
        <taxon>Saprospirales</taxon>
        <taxon>Saprospiraceae</taxon>
        <taxon>Candidatus Opimibacter</taxon>
    </lineage>
</organism>
<evidence type="ECO:0000313" key="4">
    <source>
        <dbReference type="Proteomes" id="UP000808337"/>
    </source>
</evidence>
<feature type="transmembrane region" description="Helical" evidence="1">
    <location>
        <begin position="432"/>
        <end position="454"/>
    </location>
</feature>
<keyword evidence="1" id="KW-0812">Transmembrane</keyword>
<evidence type="ECO:0000313" key="3">
    <source>
        <dbReference type="EMBL" id="MBK9984777.1"/>
    </source>
</evidence>
<protein>
    <submittedName>
        <fullName evidence="3">Protein BatD</fullName>
    </submittedName>
</protein>
<dbReference type="InterPro" id="IPR025738">
    <property type="entry name" value="BatD"/>
</dbReference>
<gene>
    <name evidence="3" type="ORF">IPP15_20845</name>
</gene>
<feature type="signal peptide" evidence="2">
    <location>
        <begin position="1"/>
        <end position="27"/>
    </location>
</feature>
<keyword evidence="1" id="KW-1133">Transmembrane helix</keyword>
<reference evidence="3 4" key="1">
    <citation type="submission" date="2020-10" db="EMBL/GenBank/DDBJ databases">
        <title>Connecting structure to function with the recovery of over 1000 high-quality activated sludge metagenome-assembled genomes encoding full-length rRNA genes using long-read sequencing.</title>
        <authorList>
            <person name="Singleton C.M."/>
            <person name="Petriglieri F."/>
            <person name="Kristensen J.M."/>
            <person name="Kirkegaard R.H."/>
            <person name="Michaelsen T.Y."/>
            <person name="Andersen M.H."/>
            <person name="Karst S.M."/>
            <person name="Dueholm M.S."/>
            <person name="Nielsen P.H."/>
            <person name="Albertsen M."/>
        </authorList>
    </citation>
    <scope>NUCLEOTIDE SEQUENCE [LARGE SCALE GENOMIC DNA]</scope>
    <source>
        <strain evidence="3">Ribe_18-Q3-R11-54_MAXAC.273</strain>
    </source>
</reference>
<keyword evidence="1" id="KW-0472">Membrane</keyword>
<dbReference type="Proteomes" id="UP000808337">
    <property type="component" value="Unassembled WGS sequence"/>
</dbReference>